<dbReference type="Proteomes" id="UP000637267">
    <property type="component" value="Unassembled WGS sequence"/>
</dbReference>
<dbReference type="InterPro" id="IPR027565">
    <property type="entry name" value="Cupin_WbuC"/>
</dbReference>
<dbReference type="Pfam" id="PF19480">
    <property type="entry name" value="DUF6016"/>
    <property type="match status" value="1"/>
</dbReference>
<dbReference type="CDD" id="cd07005">
    <property type="entry name" value="cupin_WbuC-like"/>
    <property type="match status" value="1"/>
</dbReference>
<keyword evidence="3" id="KW-1185">Reference proteome</keyword>
<reference evidence="3" key="1">
    <citation type="journal article" date="2019" name="Int. J. Syst. Evol. Microbiol.">
        <title>The Global Catalogue of Microorganisms (GCM) 10K type strain sequencing project: providing services to taxonomists for standard genome sequencing and annotation.</title>
        <authorList>
            <consortium name="The Broad Institute Genomics Platform"/>
            <consortium name="The Broad Institute Genome Sequencing Center for Infectious Disease"/>
            <person name="Wu L."/>
            <person name="Ma J."/>
        </authorList>
    </citation>
    <scope>NUCLEOTIDE SEQUENCE [LARGE SCALE GENOMIC DNA]</scope>
    <source>
        <strain evidence="3">CGMCC 1.8859</strain>
    </source>
</reference>
<feature type="domain" description="Cupin fold metalloprotein WbuC cupin" evidence="1">
    <location>
        <begin position="28"/>
        <end position="111"/>
    </location>
</feature>
<organism evidence="2 3">
    <name type="scientific">Silvimonas iriomotensis</name>
    <dbReference type="NCBI Taxonomy" id="449662"/>
    <lineage>
        <taxon>Bacteria</taxon>
        <taxon>Pseudomonadati</taxon>
        <taxon>Pseudomonadota</taxon>
        <taxon>Betaproteobacteria</taxon>
        <taxon>Neisseriales</taxon>
        <taxon>Chitinibacteraceae</taxon>
        <taxon>Silvimonas</taxon>
    </lineage>
</organism>
<dbReference type="EMBL" id="BMLX01000010">
    <property type="protein sequence ID" value="GGP24155.1"/>
    <property type="molecule type" value="Genomic_DNA"/>
</dbReference>
<dbReference type="SUPFAM" id="SSF51182">
    <property type="entry name" value="RmlC-like cupins"/>
    <property type="match status" value="1"/>
</dbReference>
<comment type="caution">
    <text evidence="2">The sequence shown here is derived from an EMBL/GenBank/DDBJ whole genome shotgun (WGS) entry which is preliminary data.</text>
</comment>
<evidence type="ECO:0000313" key="2">
    <source>
        <dbReference type="EMBL" id="GGP24155.1"/>
    </source>
</evidence>
<dbReference type="NCBIfam" id="TIGR04366">
    <property type="entry name" value="cupin_WbuC"/>
    <property type="match status" value="1"/>
</dbReference>
<proteinExistence type="predicted"/>
<dbReference type="InterPro" id="IPR046058">
    <property type="entry name" value="WbuC_cupin"/>
</dbReference>
<protein>
    <recommendedName>
        <fullName evidence="1">Cupin fold metalloprotein WbuC cupin domain-containing protein</fullName>
    </recommendedName>
</protein>
<evidence type="ECO:0000313" key="3">
    <source>
        <dbReference type="Proteomes" id="UP000637267"/>
    </source>
</evidence>
<sequence length="183" mass="19874">MLLVDPGLNVPGFFFAWSFETMSDAILIDQNMLAQLGAEAASAPRLRKNLNFHERNEDLCHRMLNALQPGTYVQPHCHLEATKEESIIALSGRLGCLVFDNDGKVVRACELTPGGQNVGINIRPGTFHSLVALEPNSVFFESKQGPYTPVSAAEKAPWAPAEGDAACADYLSFMLQHFAGKAA</sequence>
<accession>A0ABQ2PF80</accession>
<dbReference type="InterPro" id="IPR014710">
    <property type="entry name" value="RmlC-like_jellyroll"/>
</dbReference>
<dbReference type="InterPro" id="IPR011051">
    <property type="entry name" value="RmlC_Cupin_sf"/>
</dbReference>
<name>A0ABQ2PF80_9NEIS</name>
<evidence type="ECO:0000259" key="1">
    <source>
        <dbReference type="Pfam" id="PF19480"/>
    </source>
</evidence>
<gene>
    <name evidence="2" type="ORF">GCM10010970_41550</name>
</gene>
<dbReference type="Gene3D" id="2.60.120.10">
    <property type="entry name" value="Jelly Rolls"/>
    <property type="match status" value="1"/>
</dbReference>